<dbReference type="Proteomes" id="UP000324832">
    <property type="component" value="Unassembled WGS sequence"/>
</dbReference>
<sequence>MDGDASPITEESCPVLLIPRKCTAFEINCEPMENLYLDLNITSIDAEGNVACIYDGCCNVRFLDHYDINYVSNDEPMLEDQLVEGQPNDVWIDPSTSPYVYNHYEETDGTYTARPNRYYVTQDYVTKNVNYVEEIDQMRAIIPQESHYADDELECGKKEEIKSTEVASSSNDSSAVTVLEDILPYEIVNYETEIVIAETDQSTYTEINCSEERKSHCEYGDIITYDGEDVASKFSVDIKGQ</sequence>
<accession>A0A5E4QPJ1</accession>
<evidence type="ECO:0000313" key="1">
    <source>
        <dbReference type="EMBL" id="VVD00276.1"/>
    </source>
</evidence>
<evidence type="ECO:0000313" key="2">
    <source>
        <dbReference type="Proteomes" id="UP000324832"/>
    </source>
</evidence>
<name>A0A5E4QPJ1_9NEOP</name>
<dbReference type="AlphaFoldDB" id="A0A5E4QPJ1"/>
<proteinExistence type="predicted"/>
<protein>
    <submittedName>
        <fullName evidence="1">Uncharacterized protein</fullName>
    </submittedName>
</protein>
<organism evidence="1 2">
    <name type="scientific">Leptidea sinapis</name>
    <dbReference type="NCBI Taxonomy" id="189913"/>
    <lineage>
        <taxon>Eukaryota</taxon>
        <taxon>Metazoa</taxon>
        <taxon>Ecdysozoa</taxon>
        <taxon>Arthropoda</taxon>
        <taxon>Hexapoda</taxon>
        <taxon>Insecta</taxon>
        <taxon>Pterygota</taxon>
        <taxon>Neoptera</taxon>
        <taxon>Endopterygota</taxon>
        <taxon>Lepidoptera</taxon>
        <taxon>Glossata</taxon>
        <taxon>Ditrysia</taxon>
        <taxon>Papilionoidea</taxon>
        <taxon>Pieridae</taxon>
        <taxon>Dismorphiinae</taxon>
        <taxon>Leptidea</taxon>
    </lineage>
</organism>
<keyword evidence="2" id="KW-1185">Reference proteome</keyword>
<dbReference type="EMBL" id="FZQP02004557">
    <property type="protein sequence ID" value="VVD00276.1"/>
    <property type="molecule type" value="Genomic_DNA"/>
</dbReference>
<gene>
    <name evidence="1" type="ORF">LSINAPIS_LOCUS10951</name>
</gene>
<reference evidence="1 2" key="1">
    <citation type="submission" date="2017-07" db="EMBL/GenBank/DDBJ databases">
        <authorList>
            <person name="Talla V."/>
            <person name="Backstrom N."/>
        </authorList>
    </citation>
    <scope>NUCLEOTIDE SEQUENCE [LARGE SCALE GENOMIC DNA]</scope>
</reference>